<gene>
    <name evidence="1" type="ORF">BN4901_0587</name>
</gene>
<reference evidence="1 2" key="1">
    <citation type="submission" date="2016-04" db="EMBL/GenBank/DDBJ databases">
        <authorList>
            <person name="Mornico D."/>
        </authorList>
    </citation>
    <scope>NUCLEOTIDE SEQUENCE [LARGE SCALE GENOMIC DNA]</scope>
    <source>
        <strain evidence="1 2">A121</strain>
    </source>
</reference>
<organism evidence="1 2">
    <name type="scientific">Citrobacter europaeus</name>
    <dbReference type="NCBI Taxonomy" id="1914243"/>
    <lineage>
        <taxon>Bacteria</taxon>
        <taxon>Pseudomonadati</taxon>
        <taxon>Pseudomonadota</taxon>
        <taxon>Gammaproteobacteria</taxon>
        <taxon>Enterobacterales</taxon>
        <taxon>Enterobacteriaceae</taxon>
        <taxon>Citrobacter</taxon>
    </lineage>
</organism>
<dbReference type="EMBL" id="FLUX01000007">
    <property type="protein sequence ID" value="SCA74722.1"/>
    <property type="molecule type" value="Genomic_DNA"/>
</dbReference>
<accession>A0ABY0JWZ3</accession>
<dbReference type="Proteomes" id="UP000195338">
    <property type="component" value="Unassembled WGS sequence"/>
</dbReference>
<comment type="caution">
    <text evidence="1">The sequence shown here is derived from an EMBL/GenBank/DDBJ whole genome shotgun (WGS) entry which is preliminary data.</text>
</comment>
<sequence length="54" mass="6284">MYPKDSWVGLIRNSGYRIRDTKDLTEALPQQPQANTRVAQRIDEQEQIAEAILR</sequence>
<evidence type="ECO:0000313" key="1">
    <source>
        <dbReference type="EMBL" id="SCA74722.1"/>
    </source>
</evidence>
<evidence type="ECO:0000313" key="2">
    <source>
        <dbReference type="Proteomes" id="UP000195338"/>
    </source>
</evidence>
<keyword evidence="2" id="KW-1185">Reference proteome</keyword>
<name>A0ABY0JWZ3_9ENTR</name>
<proteinExistence type="predicted"/>
<protein>
    <submittedName>
        <fullName evidence="1">Uncharacterized protein</fullName>
    </submittedName>
</protein>